<feature type="compositionally biased region" description="Acidic residues" evidence="1">
    <location>
        <begin position="142"/>
        <end position="152"/>
    </location>
</feature>
<dbReference type="AlphaFoldDB" id="A0AAU9M386"/>
<keyword evidence="2" id="KW-1133">Transmembrane helix</keyword>
<dbReference type="Proteomes" id="UP001157418">
    <property type="component" value="Unassembled WGS sequence"/>
</dbReference>
<accession>A0AAU9M386</accession>
<reference evidence="3 4" key="1">
    <citation type="submission" date="2022-01" db="EMBL/GenBank/DDBJ databases">
        <authorList>
            <person name="Xiong W."/>
            <person name="Schranz E."/>
        </authorList>
    </citation>
    <scope>NUCLEOTIDE SEQUENCE [LARGE SCALE GENOMIC DNA]</scope>
</reference>
<evidence type="ECO:0000313" key="3">
    <source>
        <dbReference type="EMBL" id="CAH1415378.1"/>
    </source>
</evidence>
<evidence type="ECO:0000313" key="4">
    <source>
        <dbReference type="Proteomes" id="UP001157418"/>
    </source>
</evidence>
<dbReference type="PANTHER" id="PTHR36804:SF1">
    <property type="entry name" value="OS04G0585600 PROTEIN"/>
    <property type="match status" value="1"/>
</dbReference>
<feature type="transmembrane region" description="Helical" evidence="2">
    <location>
        <begin position="20"/>
        <end position="45"/>
    </location>
</feature>
<keyword evidence="4" id="KW-1185">Reference proteome</keyword>
<feature type="compositionally biased region" description="Basic and acidic residues" evidence="1">
    <location>
        <begin position="98"/>
        <end position="114"/>
    </location>
</feature>
<keyword evidence="2" id="KW-0472">Membrane</keyword>
<sequence>MSWVFAWMDTGDKRYAVYAIIYLAPYLRSVNCYRLILSISFLFFINKDTLIMSSDESWLPIASILLCILHIQLEASIKNGDLQGFQLFNGASRNKIPEKDVRISEQGRRKDEQKLLSSNDESRNMISGWGIPKKPAQKADHLDEEGDEGKRH</sequence>
<dbReference type="PANTHER" id="PTHR36804">
    <property type="entry name" value="OSJNBA0013K16.11 PROTEIN"/>
    <property type="match status" value="1"/>
</dbReference>
<name>A0AAU9M386_9ASTR</name>
<evidence type="ECO:0000256" key="2">
    <source>
        <dbReference type="SAM" id="Phobius"/>
    </source>
</evidence>
<protein>
    <submittedName>
        <fullName evidence="3">Uncharacterized protein</fullName>
    </submittedName>
</protein>
<organism evidence="3 4">
    <name type="scientific">Lactuca virosa</name>
    <dbReference type="NCBI Taxonomy" id="75947"/>
    <lineage>
        <taxon>Eukaryota</taxon>
        <taxon>Viridiplantae</taxon>
        <taxon>Streptophyta</taxon>
        <taxon>Embryophyta</taxon>
        <taxon>Tracheophyta</taxon>
        <taxon>Spermatophyta</taxon>
        <taxon>Magnoliopsida</taxon>
        <taxon>eudicotyledons</taxon>
        <taxon>Gunneridae</taxon>
        <taxon>Pentapetalae</taxon>
        <taxon>asterids</taxon>
        <taxon>campanulids</taxon>
        <taxon>Asterales</taxon>
        <taxon>Asteraceae</taxon>
        <taxon>Cichorioideae</taxon>
        <taxon>Cichorieae</taxon>
        <taxon>Lactucinae</taxon>
        <taxon>Lactuca</taxon>
    </lineage>
</organism>
<dbReference type="EMBL" id="CAKMRJ010000001">
    <property type="protein sequence ID" value="CAH1415378.1"/>
    <property type="molecule type" value="Genomic_DNA"/>
</dbReference>
<gene>
    <name evidence="3" type="ORF">LVIROSA_LOCUS3231</name>
</gene>
<feature type="region of interest" description="Disordered" evidence="1">
    <location>
        <begin position="98"/>
        <end position="152"/>
    </location>
</feature>
<evidence type="ECO:0000256" key="1">
    <source>
        <dbReference type="SAM" id="MobiDB-lite"/>
    </source>
</evidence>
<proteinExistence type="predicted"/>
<comment type="caution">
    <text evidence="3">The sequence shown here is derived from an EMBL/GenBank/DDBJ whole genome shotgun (WGS) entry which is preliminary data.</text>
</comment>
<keyword evidence="2" id="KW-0812">Transmembrane</keyword>